<dbReference type="Gramene" id="ABO95974">
    <property type="protein sequence ID" value="ABO95974"/>
    <property type="gene ID" value="OSTLU_92707"/>
</dbReference>
<feature type="compositionally biased region" description="Low complexity" evidence="1">
    <location>
        <begin position="358"/>
        <end position="391"/>
    </location>
</feature>
<proteinExistence type="predicted"/>
<evidence type="ECO:0000313" key="3">
    <source>
        <dbReference type="Proteomes" id="UP000001568"/>
    </source>
</evidence>
<dbReference type="RefSeq" id="XP_001417681.1">
    <property type="nucleotide sequence ID" value="XM_001417644.1"/>
</dbReference>
<evidence type="ECO:0000313" key="2">
    <source>
        <dbReference type="EMBL" id="ABO95974.1"/>
    </source>
</evidence>
<feature type="region of interest" description="Disordered" evidence="1">
    <location>
        <begin position="1"/>
        <end position="39"/>
    </location>
</feature>
<dbReference type="AlphaFoldDB" id="A4RX27"/>
<organism evidence="2 3">
    <name type="scientific">Ostreococcus lucimarinus (strain CCE9901)</name>
    <dbReference type="NCBI Taxonomy" id="436017"/>
    <lineage>
        <taxon>Eukaryota</taxon>
        <taxon>Viridiplantae</taxon>
        <taxon>Chlorophyta</taxon>
        <taxon>Mamiellophyceae</taxon>
        <taxon>Mamiellales</taxon>
        <taxon>Bathycoccaceae</taxon>
        <taxon>Ostreococcus</taxon>
    </lineage>
</organism>
<dbReference type="Proteomes" id="UP000001568">
    <property type="component" value="Chromosome 5"/>
</dbReference>
<feature type="region of interest" description="Disordered" evidence="1">
    <location>
        <begin position="351"/>
        <end position="405"/>
    </location>
</feature>
<sequence>MARAKMTSRRAPGGKVRRPQFTVGSPRAPARDRVGASDAARRNRTLARVFALGEDWTVADARARERAFLAECDDGAWTGLTTYDALEEHGLFTAVVEAGWHELCRALGVDEDERAAYGPWRYVPGRISHEAVPWDDFDEMYWKHKAKGLVDDDLIETLEDEGDEDEYVTTHAKLSRDDVASLLEEYGKRYLFLIVREFEGADHVAAKSLALDANMEYVRHQHEQKSAHPGVPMARLLDPKELSFDEIKAMYKAAGLRVGKNAKRESLLRELVIEDRALELDAYGKAFAKVVKRLDVETKKLQDKIEKAVNKAVKSVIIDKWDTDRKNDFLATHDHWSDERKKAWHDGVASRLKKTQNAKKVQPKTTKAQPKTTKAQPKTTKAQPKTTKAQANKPAKPKRKRNDPLVTSDFAVGMELYVRGAKGETWHAEVTKVRPSNAKCPIEVAWLVKQSDDAYVYWDCAHRDVIDLRTVLETHAPGHFPAGKRARCVACEAAKTTCAKRAKT</sequence>
<dbReference type="KEGG" id="olu:OSTLU_92707"/>
<dbReference type="HOGENOM" id="CLU_541206_0_0_1"/>
<keyword evidence="3" id="KW-1185">Reference proteome</keyword>
<dbReference type="EMBL" id="CP000585">
    <property type="protein sequence ID" value="ABO95974.1"/>
    <property type="molecule type" value="Genomic_DNA"/>
</dbReference>
<name>A4RX27_OSTLU</name>
<protein>
    <submittedName>
        <fullName evidence="2">Uncharacterized protein</fullName>
    </submittedName>
</protein>
<reference evidence="2 3" key="1">
    <citation type="journal article" date="2007" name="Proc. Natl. Acad. Sci. U.S.A.">
        <title>The tiny eukaryote Ostreococcus provides genomic insights into the paradox of plankton speciation.</title>
        <authorList>
            <person name="Palenik B."/>
            <person name="Grimwood J."/>
            <person name="Aerts A."/>
            <person name="Rouze P."/>
            <person name="Salamov A."/>
            <person name="Putnam N."/>
            <person name="Dupont C."/>
            <person name="Jorgensen R."/>
            <person name="Derelle E."/>
            <person name="Rombauts S."/>
            <person name="Zhou K."/>
            <person name="Otillar R."/>
            <person name="Merchant S.S."/>
            <person name="Podell S."/>
            <person name="Gaasterland T."/>
            <person name="Napoli C."/>
            <person name="Gendler K."/>
            <person name="Manuell A."/>
            <person name="Tai V."/>
            <person name="Vallon O."/>
            <person name="Piganeau G."/>
            <person name="Jancek S."/>
            <person name="Heijde M."/>
            <person name="Jabbari K."/>
            <person name="Bowler C."/>
            <person name="Lohr M."/>
            <person name="Robbens S."/>
            <person name="Werner G."/>
            <person name="Dubchak I."/>
            <person name="Pazour G.J."/>
            <person name="Ren Q."/>
            <person name="Paulsen I."/>
            <person name="Delwiche C."/>
            <person name="Schmutz J."/>
            <person name="Rokhsar D."/>
            <person name="Van de Peer Y."/>
            <person name="Moreau H."/>
            <person name="Grigoriev I.V."/>
        </authorList>
    </citation>
    <scope>NUCLEOTIDE SEQUENCE [LARGE SCALE GENOMIC DNA]</scope>
    <source>
        <strain evidence="2 3">CCE9901</strain>
    </source>
</reference>
<accession>A4RX27</accession>
<feature type="compositionally biased region" description="Basic and acidic residues" evidence="1">
    <location>
        <begin position="29"/>
        <end position="39"/>
    </location>
</feature>
<gene>
    <name evidence="2" type="ORF">OSTLU_92707</name>
</gene>
<dbReference type="GeneID" id="5001682"/>
<evidence type="ECO:0000256" key="1">
    <source>
        <dbReference type="SAM" id="MobiDB-lite"/>
    </source>
</evidence>
<dbReference type="OrthoDB" id="10497383at2759"/>